<gene>
    <name evidence="1" type="ORF">DZC30_00850</name>
</gene>
<sequence>MTRQDFELESLALAREFLALLHGRRVSTGVVLQASMEVHRYVAKQLPLDAQGDLSIGMAAYAGELLQGIPGSSQFQTTH</sequence>
<dbReference type="EMBL" id="QURR01000001">
    <property type="protein sequence ID" value="RGE46987.1"/>
    <property type="molecule type" value="Genomic_DNA"/>
</dbReference>
<dbReference type="AlphaFoldDB" id="A0A373FT18"/>
<protein>
    <submittedName>
        <fullName evidence="1">Uncharacterized protein</fullName>
    </submittedName>
</protein>
<accession>A0A373FT18</accession>
<name>A0A373FT18_COMTE</name>
<dbReference type="Proteomes" id="UP000261948">
    <property type="component" value="Unassembled WGS sequence"/>
</dbReference>
<comment type="caution">
    <text evidence="1">The sequence shown here is derived from an EMBL/GenBank/DDBJ whole genome shotgun (WGS) entry which is preliminary data.</text>
</comment>
<organism evidence="1 2">
    <name type="scientific">Comamonas testosteroni</name>
    <name type="common">Pseudomonas testosteroni</name>
    <dbReference type="NCBI Taxonomy" id="285"/>
    <lineage>
        <taxon>Bacteria</taxon>
        <taxon>Pseudomonadati</taxon>
        <taxon>Pseudomonadota</taxon>
        <taxon>Betaproteobacteria</taxon>
        <taxon>Burkholderiales</taxon>
        <taxon>Comamonadaceae</taxon>
        <taxon>Comamonas</taxon>
    </lineage>
</organism>
<proteinExistence type="predicted"/>
<evidence type="ECO:0000313" key="1">
    <source>
        <dbReference type="EMBL" id="RGE46987.1"/>
    </source>
</evidence>
<keyword evidence="2" id="KW-1185">Reference proteome</keyword>
<reference evidence="1 2" key="1">
    <citation type="submission" date="2018-08" db="EMBL/GenBank/DDBJ databases">
        <title>Comamonas testosteroni strain SWCO2.</title>
        <authorList>
            <person name="Jiang N."/>
            <person name="Zhang X.Z."/>
        </authorList>
    </citation>
    <scope>NUCLEOTIDE SEQUENCE [LARGE SCALE GENOMIC DNA]</scope>
    <source>
        <strain evidence="1 2">SWCO2</strain>
    </source>
</reference>
<evidence type="ECO:0000313" key="2">
    <source>
        <dbReference type="Proteomes" id="UP000261948"/>
    </source>
</evidence>